<organism evidence="3 4">
    <name type="scientific">Oidiodendron maius (strain Zn)</name>
    <dbReference type="NCBI Taxonomy" id="913774"/>
    <lineage>
        <taxon>Eukaryota</taxon>
        <taxon>Fungi</taxon>
        <taxon>Dikarya</taxon>
        <taxon>Ascomycota</taxon>
        <taxon>Pezizomycotina</taxon>
        <taxon>Leotiomycetes</taxon>
        <taxon>Leotiomycetes incertae sedis</taxon>
        <taxon>Myxotrichaceae</taxon>
        <taxon>Oidiodendron</taxon>
    </lineage>
</organism>
<dbReference type="Gene3D" id="3.40.50.300">
    <property type="entry name" value="P-loop containing nucleotide triphosphate hydrolases"/>
    <property type="match status" value="1"/>
</dbReference>
<feature type="domain" description="NACHT" evidence="2">
    <location>
        <begin position="223"/>
        <end position="365"/>
    </location>
</feature>
<dbReference type="EMBL" id="KN832880">
    <property type="protein sequence ID" value="KIM98403.1"/>
    <property type="molecule type" value="Genomic_DNA"/>
</dbReference>
<dbReference type="STRING" id="913774.A0A0C3CHE1"/>
<dbReference type="SUPFAM" id="SSF52540">
    <property type="entry name" value="P-loop containing nucleoside triphosphate hydrolases"/>
    <property type="match status" value="1"/>
</dbReference>
<accession>A0A0C3CHE1</accession>
<keyword evidence="4" id="KW-1185">Reference proteome</keyword>
<keyword evidence="1" id="KW-0677">Repeat</keyword>
<sequence length="644" mass="73615">MAEAVALGASIIAICQIADRLIGLCKFYIETVKDAPSDLRKILVELSALKTIFQDLEFLKRCDSKLSAVLESMAGSDGSIGACRQAVADMERLFPQDSVNTHKSAGRASKKKKVAYMVTLTELAWPLKASKAMKLLQDISMHKTTITLALTANSLHDIENIKNRAIEIHDILTETQRHEVFKWLQVTDPSPLHYRAHKQYEPKTGGWMLRAPEWNDWIECKNRSLWIHGIPGAGKTVLASYLIEEISSHCKAWSENRCTHIYYYCHFSHNQDEAAPFLRWVINRLCRTTNAVPGRVYDMFKHGDTPNLVDLMDALDMMLSASFDTVYIIVDAIDESMPRADLLKVLRDLATDARFEKIQLLTTSREYLDIERVMEEVSLGVSMHNSLVDEDIRIYVQSQLQTLPNFKRWPTNLLAEAEQALMLKAKGMFRWAVCQIDVLRRLKPMSRSISNVLANLPRTLDETYERIFLGIPDDDRLFVHHVLKWIYYYNDGRRVFRGDIPRSILLQAIERSTSYLSNSQQDFLYDEEALRELCGCLIIAVVSGDFKGVEILLQAGADPNDCGNENGIAWNNEDFLGQFNHLGGCSPLFIYKEFKRIAVDDSRIPWANANRNRIEELLVAARARSFKEDWACEDNRRGRISIRI</sequence>
<dbReference type="Pfam" id="PF24883">
    <property type="entry name" value="NPHP3_N"/>
    <property type="match status" value="1"/>
</dbReference>
<reference evidence="3 4" key="1">
    <citation type="submission" date="2014-04" db="EMBL/GenBank/DDBJ databases">
        <authorList>
            <consortium name="DOE Joint Genome Institute"/>
            <person name="Kuo A."/>
            <person name="Martino E."/>
            <person name="Perotto S."/>
            <person name="Kohler A."/>
            <person name="Nagy L.G."/>
            <person name="Floudas D."/>
            <person name="Copeland A."/>
            <person name="Barry K.W."/>
            <person name="Cichocki N."/>
            <person name="Veneault-Fourrey C."/>
            <person name="LaButti K."/>
            <person name="Lindquist E.A."/>
            <person name="Lipzen A."/>
            <person name="Lundell T."/>
            <person name="Morin E."/>
            <person name="Murat C."/>
            <person name="Sun H."/>
            <person name="Tunlid A."/>
            <person name="Henrissat B."/>
            <person name="Grigoriev I.V."/>
            <person name="Hibbett D.S."/>
            <person name="Martin F."/>
            <person name="Nordberg H.P."/>
            <person name="Cantor M.N."/>
            <person name="Hua S.X."/>
        </authorList>
    </citation>
    <scope>NUCLEOTIDE SEQUENCE [LARGE SCALE GENOMIC DNA]</scope>
    <source>
        <strain evidence="3 4">Zn</strain>
    </source>
</reference>
<dbReference type="PANTHER" id="PTHR10039">
    <property type="entry name" value="AMELOGENIN"/>
    <property type="match status" value="1"/>
</dbReference>
<evidence type="ECO:0000313" key="3">
    <source>
        <dbReference type="EMBL" id="KIM98403.1"/>
    </source>
</evidence>
<dbReference type="InterPro" id="IPR027417">
    <property type="entry name" value="P-loop_NTPase"/>
</dbReference>
<evidence type="ECO:0000259" key="2">
    <source>
        <dbReference type="PROSITE" id="PS50837"/>
    </source>
</evidence>
<dbReference type="Proteomes" id="UP000054321">
    <property type="component" value="Unassembled WGS sequence"/>
</dbReference>
<name>A0A0C3CHE1_OIDMZ</name>
<dbReference type="OrthoDB" id="194358at2759"/>
<dbReference type="PANTHER" id="PTHR10039:SF16">
    <property type="entry name" value="GPI INOSITOL-DEACYLASE"/>
    <property type="match status" value="1"/>
</dbReference>
<proteinExistence type="predicted"/>
<dbReference type="PROSITE" id="PS50837">
    <property type="entry name" value="NACHT"/>
    <property type="match status" value="1"/>
</dbReference>
<gene>
    <name evidence="3" type="ORF">OIDMADRAFT_128621</name>
</gene>
<dbReference type="HOGENOM" id="CLU_000288_34_20_1"/>
<dbReference type="InterPro" id="IPR056884">
    <property type="entry name" value="NPHP3-like_N"/>
</dbReference>
<reference evidence="4" key="2">
    <citation type="submission" date="2015-01" db="EMBL/GenBank/DDBJ databases">
        <title>Evolutionary Origins and Diversification of the Mycorrhizal Mutualists.</title>
        <authorList>
            <consortium name="DOE Joint Genome Institute"/>
            <consortium name="Mycorrhizal Genomics Consortium"/>
            <person name="Kohler A."/>
            <person name="Kuo A."/>
            <person name="Nagy L.G."/>
            <person name="Floudas D."/>
            <person name="Copeland A."/>
            <person name="Barry K.W."/>
            <person name="Cichocki N."/>
            <person name="Veneault-Fourrey C."/>
            <person name="LaButti K."/>
            <person name="Lindquist E.A."/>
            <person name="Lipzen A."/>
            <person name="Lundell T."/>
            <person name="Morin E."/>
            <person name="Murat C."/>
            <person name="Riley R."/>
            <person name="Ohm R."/>
            <person name="Sun H."/>
            <person name="Tunlid A."/>
            <person name="Henrissat B."/>
            <person name="Grigoriev I.V."/>
            <person name="Hibbett D.S."/>
            <person name="Martin F."/>
        </authorList>
    </citation>
    <scope>NUCLEOTIDE SEQUENCE [LARGE SCALE GENOMIC DNA]</scope>
    <source>
        <strain evidence="4">Zn</strain>
    </source>
</reference>
<dbReference type="InParanoid" id="A0A0C3CHE1"/>
<dbReference type="AlphaFoldDB" id="A0A0C3CHE1"/>
<dbReference type="InterPro" id="IPR007111">
    <property type="entry name" value="NACHT_NTPase"/>
</dbReference>
<evidence type="ECO:0000313" key="4">
    <source>
        <dbReference type="Proteomes" id="UP000054321"/>
    </source>
</evidence>
<protein>
    <recommendedName>
        <fullName evidence="2">NACHT domain-containing protein</fullName>
    </recommendedName>
</protein>
<evidence type="ECO:0000256" key="1">
    <source>
        <dbReference type="ARBA" id="ARBA00022737"/>
    </source>
</evidence>